<comment type="caution">
    <text evidence="1">The sequence shown here is derived from an EMBL/GenBank/DDBJ whole genome shotgun (WGS) entry which is preliminary data.</text>
</comment>
<evidence type="ECO:0000313" key="1">
    <source>
        <dbReference type="EMBL" id="MBD2847343.1"/>
    </source>
</evidence>
<protein>
    <submittedName>
        <fullName evidence="1">HAD-IIA family hydrolase</fullName>
    </submittedName>
</protein>
<dbReference type="InterPro" id="IPR023214">
    <property type="entry name" value="HAD_sf"/>
</dbReference>
<dbReference type="PANTHER" id="PTHR19288">
    <property type="entry name" value="4-NITROPHENYLPHOSPHATASE-RELATED"/>
    <property type="match status" value="1"/>
</dbReference>
<dbReference type="SUPFAM" id="SSF56784">
    <property type="entry name" value="HAD-like"/>
    <property type="match status" value="1"/>
</dbReference>
<reference evidence="1" key="1">
    <citation type="submission" date="2020-09" db="EMBL/GenBank/DDBJ databases">
        <title>A novel bacterium of genus Paenibacillus, isolated from South China Sea.</title>
        <authorList>
            <person name="Huang H."/>
            <person name="Mo K."/>
            <person name="Hu Y."/>
        </authorList>
    </citation>
    <scope>NUCLEOTIDE SEQUENCE</scope>
    <source>
        <strain evidence="1">IB182496</strain>
    </source>
</reference>
<dbReference type="InterPro" id="IPR006357">
    <property type="entry name" value="HAD-SF_hydro_IIA"/>
</dbReference>
<dbReference type="NCBIfam" id="TIGR01460">
    <property type="entry name" value="HAD-SF-IIA"/>
    <property type="match status" value="1"/>
</dbReference>
<name>A0A927BXW1_9BACL</name>
<dbReference type="Proteomes" id="UP000621560">
    <property type="component" value="Unassembled WGS sequence"/>
</dbReference>
<dbReference type="Gene3D" id="3.40.50.1000">
    <property type="entry name" value="HAD superfamily/HAD-like"/>
    <property type="match status" value="2"/>
</dbReference>
<sequence length="263" mass="28198">MREDMKGYIIDLDGTVYTGKTAIDGAAEAIRLLRGHDVPFVFLSNRGNYSARMCREKLAGMGVEVRDEELLLSSTVTARYLQRESPGSSFWALGEQGLVDELQLAGLQAAERPEDAQWLVITLHETVTYRDLNMAFRAVRAGARIIATNADKSFPGDDGDAIDVAGMIGAITHSTGSEVEVVIGKPGRYMAEAALEALGLPPELCMIVGDSVESDITLGRNAGIRTALVLTGSARADRLAELAPQPDEVHASLLQVLQGQSKA</sequence>
<dbReference type="GO" id="GO:0016791">
    <property type="term" value="F:phosphatase activity"/>
    <property type="evidence" value="ECO:0007669"/>
    <property type="project" value="TreeGrafter"/>
</dbReference>
<dbReference type="AlphaFoldDB" id="A0A927BXW1"/>
<keyword evidence="1" id="KW-0378">Hydrolase</keyword>
<gene>
    <name evidence="1" type="ORF">IDH44_19250</name>
</gene>
<dbReference type="Pfam" id="PF13344">
    <property type="entry name" value="Hydrolase_6"/>
    <property type="match status" value="1"/>
</dbReference>
<organism evidence="1 2">
    <name type="scientific">Paenibacillus sabuli</name>
    <dbReference type="NCBI Taxonomy" id="2772509"/>
    <lineage>
        <taxon>Bacteria</taxon>
        <taxon>Bacillati</taxon>
        <taxon>Bacillota</taxon>
        <taxon>Bacilli</taxon>
        <taxon>Bacillales</taxon>
        <taxon>Paenibacillaceae</taxon>
        <taxon>Paenibacillus</taxon>
    </lineage>
</organism>
<accession>A0A927BXW1</accession>
<dbReference type="EMBL" id="JACXIZ010000036">
    <property type="protein sequence ID" value="MBD2847343.1"/>
    <property type="molecule type" value="Genomic_DNA"/>
</dbReference>
<proteinExistence type="predicted"/>
<dbReference type="Pfam" id="PF13242">
    <property type="entry name" value="Hydrolase_like"/>
    <property type="match status" value="1"/>
</dbReference>
<dbReference type="PANTHER" id="PTHR19288:SF46">
    <property type="entry name" value="HALOACID DEHALOGENASE-LIKE HYDROLASE DOMAIN-CONTAINING PROTEIN 2"/>
    <property type="match status" value="1"/>
</dbReference>
<keyword evidence="2" id="KW-1185">Reference proteome</keyword>
<evidence type="ECO:0000313" key="2">
    <source>
        <dbReference type="Proteomes" id="UP000621560"/>
    </source>
</evidence>
<dbReference type="InterPro" id="IPR036412">
    <property type="entry name" value="HAD-like_sf"/>
</dbReference>
<dbReference type="GO" id="GO:0005737">
    <property type="term" value="C:cytoplasm"/>
    <property type="evidence" value="ECO:0007669"/>
    <property type="project" value="TreeGrafter"/>
</dbReference>